<proteinExistence type="predicted"/>
<evidence type="ECO:0000313" key="2">
    <source>
        <dbReference type="Proteomes" id="UP001272097"/>
    </source>
</evidence>
<dbReference type="EMBL" id="JAVIIS010000024">
    <property type="protein sequence ID" value="MDX8441360.1"/>
    <property type="molecule type" value="Genomic_DNA"/>
</dbReference>
<keyword evidence="2" id="KW-1185">Reference proteome</keyword>
<comment type="caution">
    <text evidence="1">The sequence shown here is derived from an EMBL/GenBank/DDBJ whole genome shotgun (WGS) entry which is preliminary data.</text>
</comment>
<dbReference type="Proteomes" id="UP001272097">
    <property type="component" value="Unassembled WGS sequence"/>
</dbReference>
<sequence length="54" mass="5567">MSGFELPNQLLITAEGSGPFSTALIIQIAEPSPHSALFVNHCPTFKSGATPGIA</sequence>
<gene>
    <name evidence="1" type="ORF">RFM51_17340</name>
</gene>
<name>A0ABU4WZ85_9HYPH</name>
<evidence type="ECO:0000313" key="1">
    <source>
        <dbReference type="EMBL" id="MDX8441360.1"/>
    </source>
</evidence>
<protein>
    <submittedName>
        <fullName evidence="1">Uncharacterized protein</fullName>
    </submittedName>
</protein>
<accession>A0ABU4WZ85</accession>
<dbReference type="RefSeq" id="WP_320215316.1">
    <property type="nucleotide sequence ID" value="NZ_JAVIIS010000024.1"/>
</dbReference>
<organism evidence="1 2">
    <name type="scientific">Mesorhizobium australafricanum</name>
    <dbReference type="NCBI Taxonomy" id="3072311"/>
    <lineage>
        <taxon>Bacteria</taxon>
        <taxon>Pseudomonadati</taxon>
        <taxon>Pseudomonadota</taxon>
        <taxon>Alphaproteobacteria</taxon>
        <taxon>Hyphomicrobiales</taxon>
        <taxon>Phyllobacteriaceae</taxon>
        <taxon>Mesorhizobium</taxon>
    </lineage>
</organism>
<reference evidence="1 2" key="1">
    <citation type="submission" date="2023-08" db="EMBL/GenBank/DDBJ databases">
        <title>Implementing the SeqCode for naming new Mesorhizobium species isolated from Vachellia karroo root nodules.</title>
        <authorList>
            <person name="Van Lill M."/>
        </authorList>
    </citation>
    <scope>NUCLEOTIDE SEQUENCE [LARGE SCALE GENOMIC DNA]</scope>
    <source>
        <strain evidence="1 2">VK3E</strain>
    </source>
</reference>